<dbReference type="RefSeq" id="YP_009193895.1">
    <property type="nucleotide sequence ID" value="NC_028746.1"/>
</dbReference>
<dbReference type="EMBL" id="KT361651">
    <property type="protein sequence ID" value="ALA12481.1"/>
    <property type="molecule type" value="Genomic_DNA"/>
</dbReference>
<evidence type="ECO:0000313" key="2">
    <source>
        <dbReference type="Proteomes" id="UP000204186"/>
    </source>
</evidence>
<dbReference type="GeneID" id="26613546"/>
<name>A0A0K2CYP3_9CAUD</name>
<gene>
    <name evidence="1" type="ORF">HARRISON_82</name>
</gene>
<proteinExistence type="predicted"/>
<protein>
    <submittedName>
        <fullName evidence="1">Uncharacterized protein</fullName>
    </submittedName>
</protein>
<dbReference type="Proteomes" id="UP000204186">
    <property type="component" value="Segment"/>
</dbReference>
<dbReference type="KEGG" id="vg:26613546"/>
<evidence type="ECO:0000313" key="1">
    <source>
        <dbReference type="EMBL" id="ALA12481.1"/>
    </source>
</evidence>
<keyword evidence="2" id="KW-1185">Reference proteome</keyword>
<sequence>MYLLSDLIITHVITRVNRKYICFYTCRKKGGEIMKFDALFWIKNLCNADDFS</sequence>
<reference evidence="1 2" key="1">
    <citation type="journal article" date="2015" name="Genome Announc.">
        <title>Complete Genome Sequences of Nine Phages Capable of Infecting Paenibacillus larvae, the Causative Agent of American Foulbrood Disease in Honeybees.</title>
        <authorList>
            <person name="Tsourkas P.K."/>
            <person name="Yost D.G."/>
            <person name="Krohn A."/>
            <person name="LeBlanc L."/>
            <person name="Zhang A."/>
            <person name="Stamereilers C."/>
            <person name="Amy P.S."/>
        </authorList>
    </citation>
    <scope>NUCLEOTIDE SEQUENCE [LARGE SCALE GENOMIC DNA]</scope>
</reference>
<accession>A0A0K2CYP3</accession>
<organism evidence="1 2">
    <name type="scientific">Paenibacillus phage Harrison</name>
    <dbReference type="NCBI Taxonomy" id="1636257"/>
    <lineage>
        <taxon>Viruses</taxon>
        <taxon>Duplodnaviria</taxon>
        <taxon>Heunggongvirae</taxon>
        <taxon>Uroviricota</taxon>
        <taxon>Caudoviricetes</taxon>
        <taxon>Gochnauervirinae</taxon>
        <taxon>Harrisonvirus</taxon>
        <taxon>Harrisonvirus harrison</taxon>
    </lineage>
</organism>